<dbReference type="InterPro" id="IPR001910">
    <property type="entry name" value="Inosine/uridine_hydrolase_dom"/>
</dbReference>
<protein>
    <submittedName>
        <fullName evidence="5">Nucleoside hydrolase</fullName>
    </submittedName>
</protein>
<evidence type="ECO:0000313" key="6">
    <source>
        <dbReference type="Proteomes" id="UP000663942"/>
    </source>
</evidence>
<dbReference type="Gene3D" id="3.90.245.10">
    <property type="entry name" value="Ribonucleoside hydrolase-like"/>
    <property type="match status" value="1"/>
</dbReference>
<keyword evidence="6" id="KW-1185">Reference proteome</keyword>
<dbReference type="GO" id="GO:0016787">
    <property type="term" value="F:hydrolase activity"/>
    <property type="evidence" value="ECO:0007669"/>
    <property type="project" value="UniProtKB-KW"/>
</dbReference>
<feature type="domain" description="Inosine/uridine-preferring nucleoside hydrolase" evidence="4">
    <location>
        <begin position="23"/>
        <end position="318"/>
    </location>
</feature>
<dbReference type="InterPro" id="IPR036452">
    <property type="entry name" value="Ribo_hydro-like"/>
</dbReference>
<organism evidence="5 6">
    <name type="scientific">Brevundimonas pondensis</name>
    <dbReference type="NCBI Taxonomy" id="2774189"/>
    <lineage>
        <taxon>Bacteria</taxon>
        <taxon>Pseudomonadati</taxon>
        <taxon>Pseudomonadota</taxon>
        <taxon>Alphaproteobacteria</taxon>
        <taxon>Caulobacterales</taxon>
        <taxon>Caulobacteraceae</taxon>
        <taxon>Brevundimonas</taxon>
    </lineage>
</organism>
<proteinExistence type="predicted"/>
<evidence type="ECO:0000313" key="5">
    <source>
        <dbReference type="EMBL" id="QTC89425.1"/>
    </source>
</evidence>
<evidence type="ECO:0000256" key="2">
    <source>
        <dbReference type="ARBA" id="ARBA00023295"/>
    </source>
</evidence>
<sequence length="329" mass="34568">MAGSSGIAPARLARHTRRVKQSLIIDCDPGVDDATGLLTAFASSDLDLLAVTTVGGNVSAEKTARNARILRQIAGREDVPVFVGAERPLRREPAGAGEFHGAEGLGDLEPYEPEAAVGEGNSAEAIVRLVMERHAGSVALAVMGPMTNLALAMRAEPRLAGHLGPVVVMGGARSEGGNITASAEFNIWADPEAAAEVFASGCRMIVMGLDATHQVRATEERIAAIEAVDTASARAAGAMLRFSQRIERVIVGWDAGPLHDPCTVAWLLKPELFDLAPCRIAVETGSDLTRGHTAVEFRVEAETAHHFWATRADADGVFALITDKLGAGQ</sequence>
<name>A0ABX7SR94_9CAUL</name>
<dbReference type="InterPro" id="IPR023186">
    <property type="entry name" value="IUNH"/>
</dbReference>
<evidence type="ECO:0000256" key="1">
    <source>
        <dbReference type="ARBA" id="ARBA00022801"/>
    </source>
</evidence>
<dbReference type="SUPFAM" id="SSF53590">
    <property type="entry name" value="Nucleoside hydrolase"/>
    <property type="match status" value="1"/>
</dbReference>
<reference evidence="5 6" key="1">
    <citation type="submission" date="2020-09" db="EMBL/GenBank/DDBJ databases">
        <title>Brevundimonas sp. LVF1 isolated from an oligotrophic pond in Goettingen, Germany.</title>
        <authorList>
            <person name="Friedrich I."/>
            <person name="Klassen A."/>
            <person name="Neubauer H."/>
            <person name="Schneider D."/>
            <person name="Hertel R."/>
            <person name="Daniel R."/>
        </authorList>
    </citation>
    <scope>NUCLEOTIDE SEQUENCE [LARGE SCALE GENOMIC DNA]</scope>
    <source>
        <strain evidence="5 6">LVF1</strain>
    </source>
</reference>
<evidence type="ECO:0000256" key="3">
    <source>
        <dbReference type="SAM" id="MobiDB-lite"/>
    </source>
</evidence>
<dbReference type="PANTHER" id="PTHR12304:SF4">
    <property type="entry name" value="URIDINE NUCLEOSIDASE"/>
    <property type="match status" value="1"/>
</dbReference>
<dbReference type="CDD" id="cd02651">
    <property type="entry name" value="nuc_hydro_IU_UC_XIUA"/>
    <property type="match status" value="1"/>
</dbReference>
<feature type="region of interest" description="Disordered" evidence="3">
    <location>
        <begin position="94"/>
        <end position="113"/>
    </location>
</feature>
<accession>A0ABX7SR94</accession>
<keyword evidence="1 5" id="KW-0378">Hydrolase</keyword>
<dbReference type="Proteomes" id="UP000663942">
    <property type="component" value="Chromosome"/>
</dbReference>
<keyword evidence="2" id="KW-0326">Glycosidase</keyword>
<dbReference type="Pfam" id="PF01156">
    <property type="entry name" value="IU_nuc_hydro"/>
    <property type="match status" value="1"/>
</dbReference>
<dbReference type="EMBL" id="CP062006">
    <property type="protein sequence ID" value="QTC89425.1"/>
    <property type="molecule type" value="Genomic_DNA"/>
</dbReference>
<evidence type="ECO:0000259" key="4">
    <source>
        <dbReference type="Pfam" id="PF01156"/>
    </source>
</evidence>
<dbReference type="PANTHER" id="PTHR12304">
    <property type="entry name" value="INOSINE-URIDINE PREFERRING NUCLEOSIDE HYDROLASE"/>
    <property type="match status" value="1"/>
</dbReference>
<gene>
    <name evidence="5" type="ORF">IFE19_02465</name>
</gene>